<organism evidence="1 2">
    <name type="scientific">Zobellia barbeyronii</name>
    <dbReference type="NCBI Taxonomy" id="2748009"/>
    <lineage>
        <taxon>Bacteria</taxon>
        <taxon>Pseudomonadati</taxon>
        <taxon>Bacteroidota</taxon>
        <taxon>Flavobacteriia</taxon>
        <taxon>Flavobacteriales</taxon>
        <taxon>Flavobacteriaceae</taxon>
        <taxon>Zobellia</taxon>
    </lineage>
</organism>
<accession>A0ABS5WJB1</accession>
<evidence type="ECO:0008006" key="3">
    <source>
        <dbReference type="Google" id="ProtNLM"/>
    </source>
</evidence>
<reference evidence="1 2" key="1">
    <citation type="submission" date="2020-06" db="EMBL/GenBank/DDBJ databases">
        <authorList>
            <person name="Isaeva M.P."/>
            <person name="Chernysheva N.Y."/>
        </authorList>
    </citation>
    <scope>NUCLEOTIDE SEQUENCE [LARGE SCALE GENOMIC DNA]</scope>
    <source>
        <strain evidence="1 2">KMM 6746</strain>
    </source>
</reference>
<comment type="caution">
    <text evidence="1">The sequence shown here is derived from an EMBL/GenBank/DDBJ whole genome shotgun (WGS) entry which is preliminary data.</text>
</comment>
<sequence length="145" mass="16737">MNKIFLIGFIGLFLGCSSGISKEDLNTLDGYWEITQVTFPDGNIKEYKVNTSIDYISMDGDEGYRKKMQPRLDGTYETSDDAEAFVIVGKENDFSINYKTELSEWSEKLMELDDTTFSVLNEEGIRYDYKRFEPISIQKDGEEKK</sequence>
<dbReference type="EMBL" id="JACATN010000006">
    <property type="protein sequence ID" value="MBT2163274.1"/>
    <property type="molecule type" value="Genomic_DNA"/>
</dbReference>
<proteinExistence type="predicted"/>
<name>A0ABS5WJB1_9FLAO</name>
<dbReference type="Proteomes" id="UP000740413">
    <property type="component" value="Unassembled WGS sequence"/>
</dbReference>
<dbReference type="PROSITE" id="PS51257">
    <property type="entry name" value="PROKAR_LIPOPROTEIN"/>
    <property type="match status" value="1"/>
</dbReference>
<evidence type="ECO:0000313" key="1">
    <source>
        <dbReference type="EMBL" id="MBT2163274.1"/>
    </source>
</evidence>
<reference evidence="2" key="2">
    <citation type="submission" date="2023-07" db="EMBL/GenBank/DDBJ databases">
        <title>Zobellia barbeyronii sp. nov., a new marine flavobacterium, isolated from green and red algae.</title>
        <authorList>
            <person name="Nedashkovskaya O.I."/>
            <person name="Otstavnykh N."/>
            <person name="Zhukova N."/>
            <person name="Guzev K."/>
            <person name="Chausova V."/>
            <person name="Tekutyeva L."/>
            <person name="Mikhailov V."/>
            <person name="Isaeva M."/>
        </authorList>
    </citation>
    <scope>NUCLEOTIDE SEQUENCE [LARGE SCALE GENOMIC DNA]</scope>
    <source>
        <strain evidence="2">KMM 6746</strain>
    </source>
</reference>
<evidence type="ECO:0000313" key="2">
    <source>
        <dbReference type="Proteomes" id="UP000740413"/>
    </source>
</evidence>
<keyword evidence="2" id="KW-1185">Reference proteome</keyword>
<protein>
    <recommendedName>
        <fullName evidence="3">Lipocalin-like domain-containing protein</fullName>
    </recommendedName>
</protein>
<gene>
    <name evidence="1" type="ORF">HW347_18525</name>
</gene>